<evidence type="ECO:0000256" key="1">
    <source>
        <dbReference type="SAM" id="Phobius"/>
    </source>
</evidence>
<organism evidence="2 3">
    <name type="scientific">Planococcus koreensis</name>
    <dbReference type="NCBI Taxonomy" id="112331"/>
    <lineage>
        <taxon>Bacteria</taxon>
        <taxon>Bacillati</taxon>
        <taxon>Bacillota</taxon>
        <taxon>Bacilli</taxon>
        <taxon>Bacillales</taxon>
        <taxon>Caryophanaceae</taxon>
        <taxon>Planococcus</taxon>
    </lineage>
</organism>
<comment type="caution">
    <text evidence="2">The sequence shown here is derived from an EMBL/GenBank/DDBJ whole genome shotgun (WGS) entry which is preliminary data.</text>
</comment>
<keyword evidence="1" id="KW-1133">Transmembrane helix</keyword>
<feature type="transmembrane region" description="Helical" evidence="1">
    <location>
        <begin position="55"/>
        <end position="72"/>
    </location>
</feature>
<feature type="transmembrane region" description="Helical" evidence="1">
    <location>
        <begin position="12"/>
        <end position="34"/>
    </location>
</feature>
<keyword evidence="3" id="KW-1185">Reference proteome</keyword>
<dbReference type="InterPro" id="IPR036259">
    <property type="entry name" value="MFS_trans_sf"/>
</dbReference>
<dbReference type="EMBL" id="JACHHE010000010">
    <property type="protein sequence ID" value="MBB5181567.1"/>
    <property type="molecule type" value="Genomic_DNA"/>
</dbReference>
<gene>
    <name evidence="2" type="ORF">HNQ44_003032</name>
</gene>
<evidence type="ECO:0008006" key="4">
    <source>
        <dbReference type="Google" id="ProtNLM"/>
    </source>
</evidence>
<dbReference type="AlphaFoldDB" id="A0A7W8FW61"/>
<accession>A0A7W8FW61</accession>
<reference evidence="2 3" key="1">
    <citation type="submission" date="2020-08" db="EMBL/GenBank/DDBJ databases">
        <title>Genomic Encyclopedia of Type Strains, Phase IV (KMG-IV): sequencing the most valuable type-strain genomes for metagenomic binning, comparative biology and taxonomic classification.</title>
        <authorList>
            <person name="Goeker M."/>
        </authorList>
    </citation>
    <scope>NUCLEOTIDE SEQUENCE [LARGE SCALE GENOMIC DNA]</scope>
    <source>
        <strain evidence="2 3">DSM 15895</strain>
    </source>
</reference>
<dbReference type="Proteomes" id="UP000525923">
    <property type="component" value="Unassembled WGS sequence"/>
</dbReference>
<protein>
    <recommendedName>
        <fullName evidence="4">Major facilitator superfamily (MFS) profile domain-containing protein</fullName>
    </recommendedName>
</protein>
<sequence>MGAVLLFLPLPSVFSLAGFILVGLGLAPTFPCMLHEMPVRLGKKHSQTIMGYQMAVAYSGSTFIPPLLGLMAS</sequence>
<dbReference type="SUPFAM" id="SSF103473">
    <property type="entry name" value="MFS general substrate transporter"/>
    <property type="match status" value="1"/>
</dbReference>
<evidence type="ECO:0000313" key="2">
    <source>
        <dbReference type="EMBL" id="MBB5181567.1"/>
    </source>
</evidence>
<keyword evidence="1" id="KW-0812">Transmembrane</keyword>
<name>A0A7W8FW61_9BACL</name>
<keyword evidence="1" id="KW-0472">Membrane</keyword>
<proteinExistence type="predicted"/>
<evidence type="ECO:0000313" key="3">
    <source>
        <dbReference type="Proteomes" id="UP000525923"/>
    </source>
</evidence>